<feature type="region of interest" description="Disordered" evidence="11">
    <location>
        <begin position="258"/>
        <end position="380"/>
    </location>
</feature>
<dbReference type="InterPro" id="IPR015958">
    <property type="entry name" value="Trk1_fungi"/>
</dbReference>
<comment type="similarity">
    <text evidence="2 10">Belongs to the TrkH potassium transport family.</text>
</comment>
<dbReference type="NCBIfam" id="TIGR00934">
    <property type="entry name" value="2a38euk"/>
    <property type="match status" value="1"/>
</dbReference>
<dbReference type="PIRSF" id="PIRSF002450">
    <property type="entry name" value="K+_transpter_TRK"/>
    <property type="match status" value="1"/>
</dbReference>
<dbReference type="KEGG" id="kaf:KAFR_0F02020"/>
<keyword evidence="5 10" id="KW-0812">Transmembrane</keyword>
<keyword evidence="13" id="KW-1185">Reference proteome</keyword>
<feature type="compositionally biased region" description="Basic and acidic residues" evidence="11">
    <location>
        <begin position="275"/>
        <end position="284"/>
    </location>
</feature>
<evidence type="ECO:0000256" key="5">
    <source>
        <dbReference type="ARBA" id="ARBA00022692"/>
    </source>
</evidence>
<dbReference type="HOGENOM" id="CLU_005947_0_0_1"/>
<evidence type="ECO:0000313" key="13">
    <source>
        <dbReference type="Proteomes" id="UP000005220"/>
    </source>
</evidence>
<evidence type="ECO:0000256" key="6">
    <source>
        <dbReference type="ARBA" id="ARBA00022958"/>
    </source>
</evidence>
<keyword evidence="7 10" id="KW-1133">Transmembrane helix</keyword>
<protein>
    <recommendedName>
        <fullName evidence="10">Potassium transport protein</fullName>
    </recommendedName>
</protein>
<dbReference type="EMBL" id="HE650826">
    <property type="protein sequence ID" value="CCF58799.1"/>
    <property type="molecule type" value="Genomic_DNA"/>
</dbReference>
<dbReference type="InterPro" id="IPR004773">
    <property type="entry name" value="K/Na_transp_Trk1/HKT1"/>
</dbReference>
<dbReference type="GO" id="GO:0006874">
    <property type="term" value="P:intracellular calcium ion homeostasis"/>
    <property type="evidence" value="ECO:0007669"/>
    <property type="project" value="EnsemblFungi"/>
</dbReference>
<sequence>MTVRGSLSRVSTLNYEYQKTLGHKLRDFISVCGDTLKPIKKYIFPNFIAVHYFYIITLTIITSILLYPVHDARYIDILFISTGATTQGGLNTVNINQLSLYQQIIIYISCCISTPIAIHGMLAFVRLYWFERHFDGIRELSKQNFRMRRTRTILGRELSKRQLTKSNNQTNFGRNVEDFQEKLFSGKMVNREENSILHMSLSSASLNSKPDDNDTEDTSNSRVRTEVFAKRRNSTDITPQDMYRSIMILRNKQEHEITGAENNNHHSTDPNSELSHNDMTEDSHTVGGETSEEGYRNQGYDTGEDSNDNPLTSEHSLSYEDDDDEEEFPENSELNHDGDNSDNSISPHTTIRHSNNETTRAGPSIMFDIQKPPRRKTSQRIVTHNDLKSTRASFVSASKSKIFKRIHKGRKKIGRNLKRRLSTGSIDRANFDSCLSKDAEDYFADNETDDEHFNLKKISTIDELTQAPDFQKMIYKNWKAKHRRIHPKNLGKKSLFGDNESSLHLDQLFRVHSISNANANPTTSSYQNETSFMHSDGELNSLRTDNTDNYKESINLNHNISFQNDIDEEQDPYDYYGIHFDPNFNFQPKSSKVGKGKNQNKFTRTMSTNYLSWQPTIARNSNFFGLTKQQKEELGGIEYRALKLLCRILLIYYFGFHVVAFVMMVPWICTKKDFIHILRSDGISPAWWGFFTPMSAFNNMGLTLTPDSMNSFSTAIYPLIVLMWFIIIGNTGFPVLLRFIIWIMFKISPDLSQIKESLGFLLDHPRRCFTLLFPSAATWWLLLTLLFLNFTDWILFIILDFGSSVVKVFSKGHRVLIGLFQAVCTRTVGFSVIDLNKLHPAIQVSYMIMMYVSVLPLAISIRRTNVYEERALGLYSSSQSDTSDAEDTEDSDSEISDIESGSSTRNESSSTNEPRKKRKKKKHPATELSAKSFIGAHLRRQLSFDLWFLFLGLFIICICEDGKIRDTSKPDFNVFAILFEVVSAYCTVGLSFGYTNTYESLSAQFTTLSKLVIIALLIRGRNRGLPYSLDRAIILPSNRLDHIDHIEDLKLKNRNDTATVGQMDPVTEYVERHTKSFRQKFKRIITLGRSNRSNEERQGLAEEYEL</sequence>
<evidence type="ECO:0000313" key="12">
    <source>
        <dbReference type="EMBL" id="CCF58799.1"/>
    </source>
</evidence>
<dbReference type="InterPro" id="IPR051143">
    <property type="entry name" value="TrkH_K-transport"/>
</dbReference>
<keyword evidence="8 10" id="KW-0406">Ion transport</keyword>
<feature type="compositionally biased region" description="Basic and acidic residues" evidence="11">
    <location>
        <begin position="258"/>
        <end position="268"/>
    </location>
</feature>
<dbReference type="AlphaFoldDB" id="H2AWP9"/>
<evidence type="ECO:0000256" key="2">
    <source>
        <dbReference type="ARBA" id="ARBA00009137"/>
    </source>
</evidence>
<dbReference type="InParanoid" id="H2AWP9"/>
<feature type="compositionally biased region" description="Polar residues" evidence="11">
    <location>
        <begin position="341"/>
        <end position="361"/>
    </location>
</feature>
<reference evidence="12 13" key="1">
    <citation type="journal article" date="2011" name="Proc. Natl. Acad. Sci. U.S.A.">
        <title>Evolutionary erosion of yeast sex chromosomes by mating-type switching accidents.</title>
        <authorList>
            <person name="Gordon J.L."/>
            <person name="Armisen D."/>
            <person name="Proux-Wera E."/>
            <person name="Oheigeartaigh S.S."/>
            <person name="Byrne K.P."/>
            <person name="Wolfe K.H."/>
        </authorList>
    </citation>
    <scope>NUCLEOTIDE SEQUENCE [LARGE SCALE GENOMIC DNA]</scope>
    <source>
        <strain evidence="13">ATCC 22294 / BCRC 22015 / CBS 2517 / CECT 1963 / NBRC 1671 / NRRL Y-8276</strain>
    </source>
</reference>
<dbReference type="InterPro" id="IPR003445">
    <property type="entry name" value="Cat_transpt"/>
</dbReference>
<dbReference type="GO" id="GO:0030007">
    <property type="term" value="P:intracellular potassium ion homeostasis"/>
    <property type="evidence" value="ECO:0007669"/>
    <property type="project" value="UniProtKB-UniRule"/>
</dbReference>
<dbReference type="GO" id="GO:0140107">
    <property type="term" value="F:high-affinity potassium ion transmembrane transporter activity"/>
    <property type="evidence" value="ECO:0007669"/>
    <property type="project" value="TreeGrafter"/>
</dbReference>
<gene>
    <name evidence="12" type="primary">KAFR0F02020</name>
    <name evidence="12" type="ORF">KAFR_0F02020</name>
</gene>
<keyword evidence="4 10" id="KW-0633">Potassium transport</keyword>
<feature type="region of interest" description="Disordered" evidence="11">
    <location>
        <begin position="878"/>
        <end position="924"/>
    </location>
</feature>
<dbReference type="Proteomes" id="UP000005220">
    <property type="component" value="Chromosome 6"/>
</dbReference>
<feature type="transmembrane region" description="Helical" evidence="10">
    <location>
        <begin position="104"/>
        <end position="129"/>
    </location>
</feature>
<feature type="transmembrane region" description="Helical" evidence="10">
    <location>
        <begin position="844"/>
        <end position="861"/>
    </location>
</feature>
<comment type="subcellular location">
    <subcellularLocation>
        <location evidence="1">Membrane</location>
        <topology evidence="1">Multi-pass membrane protein</topology>
    </subcellularLocation>
</comment>
<dbReference type="STRING" id="1071382.H2AWP9"/>
<feature type="transmembrane region" description="Helical" evidence="10">
    <location>
        <begin position="972"/>
        <end position="995"/>
    </location>
</feature>
<dbReference type="PANTHER" id="PTHR31064:SF30">
    <property type="entry name" value="HIGH-AFFINITY POTASSIUM TRANSPORT PROTEIN-RELATED"/>
    <property type="match status" value="1"/>
</dbReference>
<feature type="compositionally biased region" description="Acidic residues" evidence="11">
    <location>
        <begin position="319"/>
        <end position="330"/>
    </location>
</feature>
<evidence type="ECO:0000256" key="8">
    <source>
        <dbReference type="ARBA" id="ARBA00023065"/>
    </source>
</evidence>
<feature type="transmembrane region" description="Helical" evidence="10">
    <location>
        <begin position="715"/>
        <end position="747"/>
    </location>
</feature>
<dbReference type="GO" id="GO:0045121">
    <property type="term" value="C:membrane raft"/>
    <property type="evidence" value="ECO:0007669"/>
    <property type="project" value="EnsemblFungi"/>
</dbReference>
<feature type="transmembrane region" description="Helical" evidence="10">
    <location>
        <begin position="649"/>
        <end position="668"/>
    </location>
</feature>
<evidence type="ECO:0000256" key="9">
    <source>
        <dbReference type="ARBA" id="ARBA00023136"/>
    </source>
</evidence>
<evidence type="ECO:0000256" key="1">
    <source>
        <dbReference type="ARBA" id="ARBA00004141"/>
    </source>
</evidence>
<dbReference type="OrthoDB" id="9999863at2759"/>
<feature type="region of interest" description="Disordered" evidence="11">
    <location>
        <begin position="202"/>
        <end position="236"/>
    </location>
</feature>
<dbReference type="PANTHER" id="PTHR31064">
    <property type="entry name" value="POTASSIUM TRANSPORT PROTEIN DDB_G0292412-RELATED"/>
    <property type="match status" value="1"/>
</dbReference>
<keyword evidence="3 10" id="KW-0813">Transport</keyword>
<feature type="compositionally biased region" description="Acidic residues" evidence="11">
    <location>
        <begin position="883"/>
        <end position="897"/>
    </location>
</feature>
<dbReference type="RefSeq" id="XP_003957934.1">
    <property type="nucleotide sequence ID" value="XM_003957885.1"/>
</dbReference>
<proteinExistence type="inferred from homology"/>
<name>H2AWP9_KAZAF</name>
<feature type="transmembrane region" description="Helical" evidence="10">
    <location>
        <begin position="942"/>
        <end position="960"/>
    </location>
</feature>
<accession>H2AWP9</accession>
<evidence type="ECO:0000256" key="4">
    <source>
        <dbReference type="ARBA" id="ARBA00022538"/>
    </source>
</evidence>
<evidence type="ECO:0000256" key="10">
    <source>
        <dbReference type="PIRNR" id="PIRNR002450"/>
    </source>
</evidence>
<dbReference type="Pfam" id="PF02386">
    <property type="entry name" value="TrkH"/>
    <property type="match status" value="1"/>
</dbReference>
<feature type="transmembrane region" description="Helical" evidence="10">
    <location>
        <begin position="47"/>
        <end position="69"/>
    </location>
</feature>
<evidence type="ECO:0000256" key="11">
    <source>
        <dbReference type="SAM" id="MobiDB-lite"/>
    </source>
</evidence>
<dbReference type="GeneID" id="13884267"/>
<keyword evidence="9 10" id="KW-0472">Membrane</keyword>
<dbReference type="GO" id="GO:0005886">
    <property type="term" value="C:plasma membrane"/>
    <property type="evidence" value="ECO:0007669"/>
    <property type="project" value="EnsemblFungi"/>
</dbReference>
<dbReference type="GO" id="GO:1990573">
    <property type="term" value="P:potassium ion import across plasma membrane"/>
    <property type="evidence" value="ECO:0007669"/>
    <property type="project" value="TreeGrafter"/>
</dbReference>
<dbReference type="eggNOG" id="KOG1341">
    <property type="taxonomic scope" value="Eukaryota"/>
</dbReference>
<keyword evidence="6 10" id="KW-0630">Potassium</keyword>
<feature type="compositionally biased region" description="Low complexity" evidence="11">
    <location>
        <begin position="898"/>
        <end position="912"/>
    </location>
</feature>
<evidence type="ECO:0000256" key="7">
    <source>
        <dbReference type="ARBA" id="ARBA00022989"/>
    </source>
</evidence>
<dbReference type="FunCoup" id="H2AWP9">
    <property type="interactions" value="26"/>
</dbReference>
<organism evidence="12 13">
    <name type="scientific">Kazachstania africana (strain ATCC 22294 / BCRC 22015 / CBS 2517 / CECT 1963 / NBRC 1671 / NRRL Y-8276)</name>
    <name type="common">Yeast</name>
    <name type="synonym">Kluyveromyces africanus</name>
    <dbReference type="NCBI Taxonomy" id="1071382"/>
    <lineage>
        <taxon>Eukaryota</taxon>
        <taxon>Fungi</taxon>
        <taxon>Dikarya</taxon>
        <taxon>Ascomycota</taxon>
        <taxon>Saccharomycotina</taxon>
        <taxon>Saccharomycetes</taxon>
        <taxon>Saccharomycetales</taxon>
        <taxon>Saccharomycetaceae</taxon>
        <taxon>Kazachstania</taxon>
    </lineage>
</organism>
<evidence type="ECO:0000256" key="3">
    <source>
        <dbReference type="ARBA" id="ARBA00022448"/>
    </source>
</evidence>